<keyword evidence="2" id="KW-1185">Reference proteome</keyword>
<proteinExistence type="predicted"/>
<gene>
    <name evidence="1" type="ORF">JD82_04975</name>
</gene>
<sequence>MKTTPTTAPPSSSELHHRALAAFDVANSAFSEADPRLYSAVERAQLANALSTAVVALAVLEVPTGGEEL</sequence>
<reference evidence="1 2" key="1">
    <citation type="submission" date="2019-07" db="EMBL/GenBank/DDBJ databases">
        <title>R&amp;d 2014.</title>
        <authorList>
            <person name="Klenk H.-P."/>
        </authorList>
    </citation>
    <scope>NUCLEOTIDE SEQUENCE [LARGE SCALE GENOMIC DNA]</scope>
    <source>
        <strain evidence="1 2">DSM 43194</strain>
    </source>
</reference>
<dbReference type="Proteomes" id="UP000317303">
    <property type="component" value="Unassembled WGS sequence"/>
</dbReference>
<evidence type="ECO:0000313" key="2">
    <source>
        <dbReference type="Proteomes" id="UP000317303"/>
    </source>
</evidence>
<comment type="caution">
    <text evidence="1">The sequence shown here is derived from an EMBL/GenBank/DDBJ whole genome shotgun (WGS) entry which is preliminary data.</text>
</comment>
<organism evidence="1 2">
    <name type="scientific">Prauserella rugosa</name>
    <dbReference type="NCBI Taxonomy" id="43354"/>
    <lineage>
        <taxon>Bacteria</taxon>
        <taxon>Bacillati</taxon>
        <taxon>Actinomycetota</taxon>
        <taxon>Actinomycetes</taxon>
        <taxon>Pseudonocardiales</taxon>
        <taxon>Pseudonocardiaceae</taxon>
        <taxon>Prauserella</taxon>
    </lineage>
</organism>
<dbReference type="RefSeq" id="WP_030534159.1">
    <property type="nucleotide sequence ID" value="NZ_JOIJ01000025.1"/>
</dbReference>
<evidence type="ECO:0000313" key="1">
    <source>
        <dbReference type="EMBL" id="TWH15987.1"/>
    </source>
</evidence>
<name>A0A660CB69_9PSEU</name>
<accession>A0A660CB69</accession>
<dbReference type="AlphaFoldDB" id="A0A660CB69"/>
<protein>
    <submittedName>
        <fullName evidence="1">Uncharacterized protein</fullName>
    </submittedName>
</protein>
<dbReference type="EMBL" id="VLJV01000002">
    <property type="protein sequence ID" value="TWH15987.1"/>
    <property type="molecule type" value="Genomic_DNA"/>
</dbReference>